<evidence type="ECO:0000313" key="3">
    <source>
        <dbReference type="Proteomes" id="UP000887560"/>
    </source>
</evidence>
<protein>
    <submittedName>
        <fullName evidence="4">ShKT domain-containing protein</fullName>
    </submittedName>
</protein>
<dbReference type="SUPFAM" id="SSF56219">
    <property type="entry name" value="DNase I-like"/>
    <property type="match status" value="1"/>
</dbReference>
<evidence type="ECO:0000313" key="4">
    <source>
        <dbReference type="WBParaSite" id="scf7180000421043.g6185"/>
    </source>
</evidence>
<dbReference type="Gene3D" id="3.60.10.10">
    <property type="entry name" value="Endonuclease/exonuclease/phosphatase"/>
    <property type="match status" value="1"/>
</dbReference>
<evidence type="ECO:0000259" key="2">
    <source>
        <dbReference type="SMART" id="SM00254"/>
    </source>
</evidence>
<dbReference type="AlphaFoldDB" id="A0A915NWX6"/>
<dbReference type="SMART" id="SM00254">
    <property type="entry name" value="ShKT"/>
    <property type="match status" value="3"/>
</dbReference>
<feature type="chain" id="PRO_5036972477" evidence="1">
    <location>
        <begin position="17"/>
        <end position="577"/>
    </location>
</feature>
<keyword evidence="3" id="KW-1185">Reference proteome</keyword>
<dbReference type="WBParaSite" id="scf7180000421043.g6185">
    <property type="protein sequence ID" value="scf7180000421043.g6185"/>
    <property type="gene ID" value="scf7180000421043.g6185"/>
</dbReference>
<evidence type="ECO:0000256" key="1">
    <source>
        <dbReference type="SAM" id="SignalP"/>
    </source>
</evidence>
<feature type="domain" description="ShKT" evidence="2">
    <location>
        <begin position="130"/>
        <end position="162"/>
    </location>
</feature>
<dbReference type="InterPro" id="IPR003582">
    <property type="entry name" value="ShKT_dom"/>
</dbReference>
<proteinExistence type="predicted"/>
<dbReference type="InterPro" id="IPR036691">
    <property type="entry name" value="Endo/exonu/phosph_ase_sf"/>
</dbReference>
<sequence length="577" mass="67711">MFLIIYLFNLFIFVNSQFCFKEEFKEEVCENHLPIDVCITIFGTRKSHEKRPKLCECPHLQTEALQCANHCSVCCERPEHSCPDLRKDCFKRRKNGVCWEKENIEDQIKNCGGTCGLCGRKKWKWDENWMCRDSSWECPEMESFCNFDERIRLLCPKTCKKQWYKEIGFEQPCELERRIYEFRFENPPEEEDCTDTRNDCFKDILFCEMPNYFYKLEGECPETCAHCKPKGHKCKDKNHKDCIQWQSHKHRPFCFNHKNTKGLKFHYCPDTCLLFKYYYQFFLKMSTTNKRPHSPSLNNLGNQFSPSQAPSAKRQQLLDTISNLNFNDLLTPPSDPLIPDFAKTIISQQQQIIKQLSGLLQVASEILTDQTTNNIDFSSAFEQRQREHLLVLTGLPESTETQPMARAESDSKVVRQILNELQIDRCLPSAVFVLSLTKQELDERSKLIELCKQKRESTNLDYIIYAGISPFDQCHTQTVTTSNRVSCNLSVKSPNIRNMASQPYISSVKLFKNLTCLYYNCRSVRNKINELDIQIVDYNPDLVLLTETWLEENDAHLNQLNSSRNFHILIDNRDIKF</sequence>
<feature type="signal peptide" evidence="1">
    <location>
        <begin position="1"/>
        <end position="16"/>
    </location>
</feature>
<reference evidence="4" key="1">
    <citation type="submission" date="2022-11" db="UniProtKB">
        <authorList>
            <consortium name="WormBaseParasite"/>
        </authorList>
    </citation>
    <scope>IDENTIFICATION</scope>
</reference>
<dbReference type="Proteomes" id="UP000887560">
    <property type="component" value="Unplaced"/>
</dbReference>
<organism evidence="3 4">
    <name type="scientific">Meloidogyne floridensis</name>
    <dbReference type="NCBI Taxonomy" id="298350"/>
    <lineage>
        <taxon>Eukaryota</taxon>
        <taxon>Metazoa</taxon>
        <taxon>Ecdysozoa</taxon>
        <taxon>Nematoda</taxon>
        <taxon>Chromadorea</taxon>
        <taxon>Rhabditida</taxon>
        <taxon>Tylenchina</taxon>
        <taxon>Tylenchomorpha</taxon>
        <taxon>Tylenchoidea</taxon>
        <taxon>Meloidogynidae</taxon>
        <taxon>Meloidogyninae</taxon>
        <taxon>Meloidogyne</taxon>
    </lineage>
</organism>
<accession>A0A915NWX6</accession>
<keyword evidence="1" id="KW-0732">Signal</keyword>
<feature type="domain" description="ShKT" evidence="2">
    <location>
        <begin position="81"/>
        <end position="119"/>
    </location>
</feature>
<name>A0A915NWX6_9BILA</name>
<feature type="domain" description="ShKT" evidence="2">
    <location>
        <begin position="192"/>
        <end position="228"/>
    </location>
</feature>